<gene>
    <name evidence="3" type="ORF">M9Y10_034554</name>
</gene>
<evidence type="ECO:0000256" key="2">
    <source>
        <dbReference type="SAM" id="MobiDB-lite"/>
    </source>
</evidence>
<evidence type="ECO:0000313" key="4">
    <source>
        <dbReference type="Proteomes" id="UP001470230"/>
    </source>
</evidence>
<dbReference type="EMBL" id="JAPFFF010000005">
    <property type="protein sequence ID" value="KAK8889800.1"/>
    <property type="molecule type" value="Genomic_DNA"/>
</dbReference>
<comment type="caution">
    <text evidence="3">The sequence shown here is derived from an EMBL/GenBank/DDBJ whole genome shotgun (WGS) entry which is preliminary data.</text>
</comment>
<organism evidence="3 4">
    <name type="scientific">Tritrichomonas musculus</name>
    <dbReference type="NCBI Taxonomy" id="1915356"/>
    <lineage>
        <taxon>Eukaryota</taxon>
        <taxon>Metamonada</taxon>
        <taxon>Parabasalia</taxon>
        <taxon>Tritrichomonadida</taxon>
        <taxon>Tritrichomonadidae</taxon>
        <taxon>Tritrichomonas</taxon>
    </lineage>
</organism>
<feature type="compositionally biased region" description="Polar residues" evidence="2">
    <location>
        <begin position="155"/>
        <end position="165"/>
    </location>
</feature>
<evidence type="ECO:0000313" key="3">
    <source>
        <dbReference type="EMBL" id="KAK8889800.1"/>
    </source>
</evidence>
<reference evidence="3 4" key="1">
    <citation type="submission" date="2024-04" db="EMBL/GenBank/DDBJ databases">
        <title>Tritrichomonas musculus Genome.</title>
        <authorList>
            <person name="Alves-Ferreira E."/>
            <person name="Grigg M."/>
            <person name="Lorenzi H."/>
            <person name="Galac M."/>
        </authorList>
    </citation>
    <scope>NUCLEOTIDE SEQUENCE [LARGE SCALE GENOMIC DNA]</scope>
    <source>
        <strain evidence="3 4">EAF2021</strain>
    </source>
</reference>
<feature type="coiled-coil region" evidence="1">
    <location>
        <begin position="51"/>
        <end position="78"/>
    </location>
</feature>
<keyword evidence="1" id="KW-0175">Coiled coil</keyword>
<evidence type="ECO:0000256" key="1">
    <source>
        <dbReference type="SAM" id="Coils"/>
    </source>
</evidence>
<keyword evidence="4" id="KW-1185">Reference proteome</keyword>
<accession>A0ABR2KFA1</accession>
<feature type="region of interest" description="Disordered" evidence="2">
    <location>
        <begin position="1"/>
        <end position="32"/>
    </location>
</feature>
<sequence>MFTKKPPTAFTINSRDPVPDPPGHEISKDLRPPPKVYYPYRDCNGISPKKIQKMIKKKKDYEEECARIQTENDIAKFEAKLKGTYVDTPETAVPSLPLPPNVDFDLLRSFEPPSATRFYDYVPPNIHQKTAKKKNMNNTISPTLTEPGRTKSRTRPSTTLSRVSFKSDSFSTTKDLTETETGSFANAGTTISTMQNVNNTRQNCRCMARGCPCCNPSHFDEIKSRTRPATRNGKPIQRPTTATPRKKANLPMQMNQAYWNVLDEPSVPARPKMIYIENPKPSQFSMLRTGPRPGGIPICVNDLVACREAGEKWFEIEMAKKKDRELFEREKLLKERSTYSRNFNLSLKEHTQEIALDSQQKWAKASSTMSLKALEASKKKQPKPPSKEEIEAMEELSKYDDKLYQEYQSKKRPTDEIELFLNQCGMREYT</sequence>
<proteinExistence type="predicted"/>
<feature type="compositionally biased region" description="Basic and acidic residues" evidence="2">
    <location>
        <begin position="22"/>
        <end position="32"/>
    </location>
</feature>
<name>A0ABR2KFA1_9EUKA</name>
<protein>
    <submittedName>
        <fullName evidence="3">Uncharacterized protein</fullName>
    </submittedName>
</protein>
<dbReference type="Proteomes" id="UP001470230">
    <property type="component" value="Unassembled WGS sequence"/>
</dbReference>
<feature type="region of interest" description="Disordered" evidence="2">
    <location>
        <begin position="136"/>
        <end position="165"/>
    </location>
</feature>